<keyword evidence="3" id="KW-1185">Reference proteome</keyword>
<accession>A0ABN7V168</accession>
<evidence type="ECO:0000256" key="1">
    <source>
        <dbReference type="SAM" id="MobiDB-lite"/>
    </source>
</evidence>
<feature type="compositionally biased region" description="Basic and acidic residues" evidence="1">
    <location>
        <begin position="12"/>
        <end position="24"/>
    </location>
</feature>
<feature type="compositionally biased region" description="Polar residues" evidence="1">
    <location>
        <begin position="34"/>
        <end position="55"/>
    </location>
</feature>
<gene>
    <name evidence="2" type="ORF">GMARGA_LOCUS13155</name>
</gene>
<feature type="region of interest" description="Disordered" evidence="1">
    <location>
        <begin position="1"/>
        <end position="68"/>
    </location>
</feature>
<dbReference type="Proteomes" id="UP000789901">
    <property type="component" value="Unassembled WGS sequence"/>
</dbReference>
<evidence type="ECO:0000313" key="2">
    <source>
        <dbReference type="EMBL" id="CAG8716342.1"/>
    </source>
</evidence>
<sequence length="242" mass="27026">MTITSSITTNRTKNESDTNTEKKQVTCNRKPRTYSRTQRIKVTTVGKTNNSSKKNLSQEKQRNGNCSKCKESEISMKMLGEHVGRLEQLVSDLAKTAKSDDRSSTYSKQNLGNLFDVSTCSLEDLQKLMITTTSIMYPQKSSKIVDKSTKIVDKSSKIVDKSSKIVDKSSKIVDKSNNEPNEQNEQVIPISVLKSDSPTFHAEPMEDVSYISNNKLPISKFANAFRQDSGFSESKAGIDFTN</sequence>
<evidence type="ECO:0000313" key="3">
    <source>
        <dbReference type="Proteomes" id="UP000789901"/>
    </source>
</evidence>
<organism evidence="2 3">
    <name type="scientific">Gigaspora margarita</name>
    <dbReference type="NCBI Taxonomy" id="4874"/>
    <lineage>
        <taxon>Eukaryota</taxon>
        <taxon>Fungi</taxon>
        <taxon>Fungi incertae sedis</taxon>
        <taxon>Mucoromycota</taxon>
        <taxon>Glomeromycotina</taxon>
        <taxon>Glomeromycetes</taxon>
        <taxon>Diversisporales</taxon>
        <taxon>Gigasporaceae</taxon>
        <taxon>Gigaspora</taxon>
    </lineage>
</organism>
<protein>
    <submittedName>
        <fullName evidence="2">30096_t:CDS:1</fullName>
    </submittedName>
</protein>
<proteinExistence type="predicted"/>
<reference evidence="2 3" key="1">
    <citation type="submission" date="2021-06" db="EMBL/GenBank/DDBJ databases">
        <authorList>
            <person name="Kallberg Y."/>
            <person name="Tangrot J."/>
            <person name="Rosling A."/>
        </authorList>
    </citation>
    <scope>NUCLEOTIDE SEQUENCE [LARGE SCALE GENOMIC DNA]</scope>
    <source>
        <strain evidence="2 3">120-4 pot B 10/14</strain>
    </source>
</reference>
<feature type="compositionally biased region" description="Polar residues" evidence="1">
    <location>
        <begin position="1"/>
        <end position="11"/>
    </location>
</feature>
<name>A0ABN7V168_GIGMA</name>
<feature type="compositionally biased region" description="Basic and acidic residues" evidence="1">
    <location>
        <begin position="56"/>
        <end position="68"/>
    </location>
</feature>
<comment type="caution">
    <text evidence="2">The sequence shown here is derived from an EMBL/GenBank/DDBJ whole genome shotgun (WGS) entry which is preliminary data.</text>
</comment>
<dbReference type="EMBL" id="CAJVQB010008256">
    <property type="protein sequence ID" value="CAG8716342.1"/>
    <property type="molecule type" value="Genomic_DNA"/>
</dbReference>